<protein>
    <recommendedName>
        <fullName evidence="9">Signal recognition particle protein</fullName>
        <ecNumber evidence="9">3.6.5.4</ecNumber>
    </recommendedName>
    <alternativeName>
        <fullName evidence="9">Fifty-four homolog</fullName>
    </alternativeName>
</protein>
<dbReference type="SMART" id="SM00382">
    <property type="entry name" value="AAA"/>
    <property type="match status" value="1"/>
</dbReference>
<evidence type="ECO:0000256" key="8">
    <source>
        <dbReference type="ARBA" id="ARBA00048027"/>
    </source>
</evidence>
<dbReference type="EC" id="3.6.5.4" evidence="9"/>
<dbReference type="PANTHER" id="PTHR11564">
    <property type="entry name" value="SIGNAL RECOGNITION PARTICLE 54K PROTEIN SRP54"/>
    <property type="match status" value="1"/>
</dbReference>
<evidence type="ECO:0000256" key="2">
    <source>
        <dbReference type="ARBA" id="ARBA00022741"/>
    </source>
</evidence>
<proteinExistence type="inferred from homology"/>
<keyword evidence="3 9" id="KW-0378">Hydrolase</keyword>
<feature type="domain" description="AAA+ ATPase" evidence="11">
    <location>
        <begin position="100"/>
        <end position="301"/>
    </location>
</feature>
<evidence type="ECO:0000256" key="5">
    <source>
        <dbReference type="ARBA" id="ARBA00023134"/>
    </source>
</evidence>
<accession>A0ABU1QF68</accession>
<evidence type="ECO:0000256" key="10">
    <source>
        <dbReference type="SAM" id="MobiDB-lite"/>
    </source>
</evidence>
<evidence type="ECO:0000256" key="1">
    <source>
        <dbReference type="ARBA" id="ARBA00005450"/>
    </source>
</evidence>
<keyword evidence="7 9" id="KW-0687">Ribonucleoprotein</keyword>
<dbReference type="InterPro" id="IPR004125">
    <property type="entry name" value="Signal_recog_particle_SRP54_M"/>
</dbReference>
<evidence type="ECO:0000259" key="13">
    <source>
        <dbReference type="SMART" id="SM00963"/>
    </source>
</evidence>
<gene>
    <name evidence="9" type="primary">ffh</name>
    <name evidence="14" type="ORF">J2W98_002546</name>
</gene>
<evidence type="ECO:0000313" key="14">
    <source>
        <dbReference type="EMBL" id="MDR6778284.1"/>
    </source>
</evidence>
<dbReference type="InterPro" id="IPR027417">
    <property type="entry name" value="P-loop_NTPase"/>
</dbReference>
<sequence>MAFEGLSTRLQNVFSKLRGKGKVSEDDVAQAMREVRLALLEADVNFKVVKDFIAKVKEKSVGKEVMDSFTPGMVIIDIVNKELTELMGGSQAKLAKANKPPTVIMMVGLQGAGKTTTSGKLAKLLQKQNHRPLLVAGDIYRPAAIKQLQVLGEQINTPVFTLGDQTSPVEIAKQGLQHAKDNGNDYVIIDTAGRLHVDEELMEELRQIHTNVNPDEVLLVVDSMTGQDAVNVAEHFNSSLELTGVVLTKLDGDTRGGAALSVKAVTGCPIKFVTLGEKLDAMEPFHPERMASRILGMGDMLSLIEKAQSNIDADKAKEMERKMRNAEFTFEDFLEQMDQVKKLGPIDQILDMIPGMGNMKQMKDIKVDDKQMGRIEAIVHSMTTQEKQNPDMINHSRRKRISVGSGTSLAEVNRLIKQFDEMRRMMKQFSDMMGPKGGKNKAMKQLKSMGKGMKFPFR</sequence>
<evidence type="ECO:0000256" key="3">
    <source>
        <dbReference type="ARBA" id="ARBA00022801"/>
    </source>
</evidence>
<dbReference type="CDD" id="cd18539">
    <property type="entry name" value="SRP_G"/>
    <property type="match status" value="1"/>
</dbReference>
<dbReference type="Gene3D" id="1.10.260.30">
    <property type="entry name" value="Signal recognition particle, SRP54 subunit, M-domain"/>
    <property type="match status" value="1"/>
</dbReference>
<reference evidence="14 15" key="1">
    <citation type="submission" date="2023-07" db="EMBL/GenBank/DDBJ databases">
        <title>Sorghum-associated microbial communities from plants grown in Nebraska, USA.</title>
        <authorList>
            <person name="Schachtman D."/>
        </authorList>
    </citation>
    <scope>NUCLEOTIDE SEQUENCE [LARGE SCALE GENOMIC DNA]</scope>
    <source>
        <strain evidence="14 15">BE143</strain>
    </source>
</reference>
<dbReference type="SUPFAM" id="SSF52540">
    <property type="entry name" value="P-loop containing nucleoside triphosphate hydrolases"/>
    <property type="match status" value="1"/>
</dbReference>
<evidence type="ECO:0000313" key="15">
    <source>
        <dbReference type="Proteomes" id="UP001266807"/>
    </source>
</evidence>
<comment type="caution">
    <text evidence="14">The sequence shown here is derived from an EMBL/GenBank/DDBJ whole genome shotgun (WGS) entry which is preliminary data.</text>
</comment>
<dbReference type="Pfam" id="PF00448">
    <property type="entry name" value="SRP54"/>
    <property type="match status" value="1"/>
</dbReference>
<feature type="binding site" evidence="9">
    <location>
        <begin position="190"/>
        <end position="194"/>
    </location>
    <ligand>
        <name>GTP</name>
        <dbReference type="ChEBI" id="CHEBI:37565"/>
    </ligand>
</feature>
<dbReference type="EMBL" id="JAVDUG010000002">
    <property type="protein sequence ID" value="MDR6778284.1"/>
    <property type="molecule type" value="Genomic_DNA"/>
</dbReference>
<dbReference type="Gene3D" id="1.20.120.140">
    <property type="entry name" value="Signal recognition particle SRP54, nucleotide-binding domain"/>
    <property type="match status" value="1"/>
</dbReference>
<keyword evidence="2 9" id="KW-0547">Nucleotide-binding</keyword>
<evidence type="ECO:0000256" key="4">
    <source>
        <dbReference type="ARBA" id="ARBA00022884"/>
    </source>
</evidence>
<name>A0ABU1QF68_9BACL</name>
<comment type="catalytic activity">
    <reaction evidence="8 9">
        <text>GTP + H2O = GDP + phosphate + H(+)</text>
        <dbReference type="Rhea" id="RHEA:19669"/>
        <dbReference type="ChEBI" id="CHEBI:15377"/>
        <dbReference type="ChEBI" id="CHEBI:15378"/>
        <dbReference type="ChEBI" id="CHEBI:37565"/>
        <dbReference type="ChEBI" id="CHEBI:43474"/>
        <dbReference type="ChEBI" id="CHEBI:58189"/>
        <dbReference type="EC" id="3.6.5.4"/>
    </reaction>
</comment>
<comment type="subcellular location">
    <subcellularLocation>
        <location evidence="9">Cytoplasm</location>
    </subcellularLocation>
    <text evidence="9">The SRP-RNC complex is targeted to the cytoplasmic membrane.</text>
</comment>
<dbReference type="Proteomes" id="UP001266807">
    <property type="component" value="Unassembled WGS sequence"/>
</dbReference>
<dbReference type="Gene3D" id="3.40.50.300">
    <property type="entry name" value="P-loop containing nucleotide triphosphate hydrolases"/>
    <property type="match status" value="1"/>
</dbReference>
<feature type="domain" description="SRP54-type proteins GTP-binding" evidence="12">
    <location>
        <begin position="101"/>
        <end position="296"/>
    </location>
</feature>
<dbReference type="Pfam" id="PF02881">
    <property type="entry name" value="SRP54_N"/>
    <property type="match status" value="1"/>
</dbReference>
<dbReference type="PANTHER" id="PTHR11564:SF5">
    <property type="entry name" value="SIGNAL RECOGNITION PARTICLE SUBUNIT SRP54"/>
    <property type="match status" value="1"/>
</dbReference>
<dbReference type="InterPro" id="IPR003593">
    <property type="entry name" value="AAA+_ATPase"/>
</dbReference>
<evidence type="ECO:0000256" key="7">
    <source>
        <dbReference type="ARBA" id="ARBA00023274"/>
    </source>
</evidence>
<comment type="subunit">
    <text evidence="9">Part of the signal recognition particle protein translocation system, which is composed of SRP and FtsY.</text>
</comment>
<dbReference type="Pfam" id="PF02978">
    <property type="entry name" value="SRP_SPB"/>
    <property type="match status" value="1"/>
</dbReference>
<keyword evidence="4 9" id="KW-0694">RNA-binding</keyword>
<feature type="binding site" evidence="9">
    <location>
        <begin position="108"/>
        <end position="115"/>
    </location>
    <ligand>
        <name>GTP</name>
        <dbReference type="ChEBI" id="CHEBI:37565"/>
    </ligand>
</feature>
<dbReference type="NCBIfam" id="TIGR00959">
    <property type="entry name" value="ffh"/>
    <property type="match status" value="1"/>
</dbReference>
<dbReference type="RefSeq" id="WP_068940640.1">
    <property type="nucleotide sequence ID" value="NZ_JAVDUG010000002.1"/>
</dbReference>
<dbReference type="InterPro" id="IPR036891">
    <property type="entry name" value="Signal_recog_part_SRP54_M_sf"/>
</dbReference>
<feature type="binding site" evidence="9">
    <location>
        <begin position="248"/>
        <end position="251"/>
    </location>
    <ligand>
        <name>GTP</name>
        <dbReference type="ChEBI" id="CHEBI:37565"/>
    </ligand>
</feature>
<feature type="domain" description="Signal recognition particle SRP54 helical bundle" evidence="13">
    <location>
        <begin position="2"/>
        <end position="87"/>
    </location>
</feature>
<dbReference type="HAMAP" id="MF_00306">
    <property type="entry name" value="SRP54"/>
    <property type="match status" value="1"/>
</dbReference>
<keyword evidence="15" id="KW-1185">Reference proteome</keyword>
<dbReference type="SMART" id="SM00963">
    <property type="entry name" value="SRP54_N"/>
    <property type="match status" value="1"/>
</dbReference>
<evidence type="ECO:0000259" key="11">
    <source>
        <dbReference type="SMART" id="SM00382"/>
    </source>
</evidence>
<dbReference type="InterPro" id="IPR042101">
    <property type="entry name" value="SRP54_N_sf"/>
</dbReference>
<keyword evidence="6 9" id="KW-0733">Signal recognition particle</keyword>
<evidence type="ECO:0000256" key="6">
    <source>
        <dbReference type="ARBA" id="ARBA00023135"/>
    </source>
</evidence>
<keyword evidence="5 9" id="KW-0342">GTP-binding</keyword>
<organism evidence="14 15">
    <name type="scientific">Paenibacillus peoriae</name>
    <dbReference type="NCBI Taxonomy" id="59893"/>
    <lineage>
        <taxon>Bacteria</taxon>
        <taxon>Bacillati</taxon>
        <taxon>Bacillota</taxon>
        <taxon>Bacilli</taxon>
        <taxon>Bacillales</taxon>
        <taxon>Paenibacillaceae</taxon>
        <taxon>Paenibacillus</taxon>
    </lineage>
</organism>
<dbReference type="InterPro" id="IPR000897">
    <property type="entry name" value="SRP54_GTPase_dom"/>
</dbReference>
<dbReference type="InterPro" id="IPR013822">
    <property type="entry name" value="Signal_recog_particl_SRP54_hlx"/>
</dbReference>
<keyword evidence="9" id="KW-0963">Cytoplasm</keyword>
<feature type="region of interest" description="Disordered" evidence="10">
    <location>
        <begin position="430"/>
        <end position="458"/>
    </location>
</feature>
<comment type="domain">
    <text evidence="9">Composed of three domains: the N-terminal N domain, which is responsible for interactions with the ribosome, the central G domain, which binds GTP, and the C-terminal M domain, which binds the RNA and the signal sequence of the RNC.</text>
</comment>
<dbReference type="InterPro" id="IPR022941">
    <property type="entry name" value="SRP54"/>
</dbReference>
<evidence type="ECO:0000259" key="12">
    <source>
        <dbReference type="SMART" id="SM00962"/>
    </source>
</evidence>
<dbReference type="SMART" id="SM00962">
    <property type="entry name" value="SRP54"/>
    <property type="match status" value="1"/>
</dbReference>
<comment type="similarity">
    <text evidence="1 9">Belongs to the GTP-binding SRP family. SRP54 subfamily.</text>
</comment>
<dbReference type="InterPro" id="IPR004780">
    <property type="entry name" value="SRP"/>
</dbReference>
<dbReference type="SUPFAM" id="SSF47446">
    <property type="entry name" value="Signal peptide-binding domain"/>
    <property type="match status" value="1"/>
</dbReference>
<comment type="function">
    <text evidence="9">Involved in targeting and insertion of nascent membrane proteins into the cytoplasmic membrane. Binds to the hydrophobic signal sequence of the ribosome-nascent chain (RNC) as it emerges from the ribosomes. The SRP-RNC complex is then targeted to the cytoplasmic membrane where it interacts with the SRP receptor FtsY.</text>
</comment>
<evidence type="ECO:0000256" key="9">
    <source>
        <dbReference type="HAMAP-Rule" id="MF_00306"/>
    </source>
</evidence>